<evidence type="ECO:0000256" key="14">
    <source>
        <dbReference type="SAM" id="SignalP"/>
    </source>
</evidence>
<dbReference type="Gene3D" id="2.60.40.1120">
    <property type="entry name" value="Carboxypeptidase-like, regulatory domain"/>
    <property type="match status" value="1"/>
</dbReference>
<dbReference type="InterPro" id="IPR039426">
    <property type="entry name" value="TonB-dep_rcpt-like"/>
</dbReference>
<dbReference type="InterPro" id="IPR008969">
    <property type="entry name" value="CarboxyPept-like_regulatory"/>
</dbReference>
<dbReference type="AlphaFoldDB" id="A0A5C6LVZ4"/>
<dbReference type="Pfam" id="PF13715">
    <property type="entry name" value="CarbopepD_reg_2"/>
    <property type="match status" value="1"/>
</dbReference>
<dbReference type="OrthoDB" id="9761152at2"/>
<keyword evidence="4" id="KW-0410">Iron transport</keyword>
<evidence type="ECO:0000259" key="16">
    <source>
        <dbReference type="Pfam" id="PF07715"/>
    </source>
</evidence>
<keyword evidence="11 12" id="KW-0998">Cell outer membrane</keyword>
<dbReference type="PROSITE" id="PS52016">
    <property type="entry name" value="TONB_DEPENDENT_REC_3"/>
    <property type="match status" value="1"/>
</dbReference>
<sequence>MRQFLFLLLLCSLSTVHAQTVLTGVVTNKSNGKPLEGVSVSIPSTNAGMHTNANGQYRFTIPSKGQYTLQVSYLGFKSFTTTINATGSTIQTDFSLEETGLFVKPVEISSLRVGEHAPFTQSTLTAEEIKKQNLGQDLPLLLNQLPGVVTNSDAGTGIGYTGIRVRGSDITRINVTANGIPINDAESQGTFFVNMPDFASSVSSIQLQRGVGTSTNGAGAFGASLNLSTNDFRDKAYAEVNSSVGSYNSWKNTVKVGSGLINDHFTIDARLSKISSDGYMDRASSDLKSFYTSAAYISKNTAIRLNVFSGKEKTYQAWNGVPYDSLKTHRTYNSAGQRADGTYYDNETDNYQQDHYQLFLNQSLSSKLDFNVAAHYTRGRGYYEQYREQEAFADYGIADPVINGAPVTTTDLIRQLWLDNHFYGGIFSVNYKGDKLNWSLGGGWNRYEGGHYGKIIWAQYPIDKDHKYYDNDAFKRDLNVYWKGQYKVTSALRLFADLQYRTVQYNIDGFDKNPSLIQHNSYNFFNPKAGISYTLNDRQEVYASFAVGNKEPNRDDFEAGVNNTPKHETLRDVEAGYTYRSGNIVLQANAYYMNYKNQLVQTGKLNDVGAYTRTNIPKSYRAGIELQGSTRLGRLFTLAANAAFSRNKVQNFQYFIDNFDTGAQDTVVYNSTNIAFSPSFVGGYTLSARPVKNLEVSLIGKYVSRQYLDNSEVKERSLDGYYTNDLRFNYTIPQKLFKELGVQFMLNNIWNKKYSPNGWTYAFKEEGVEKSSNGYYPMAGTNFFAGINIAF</sequence>
<keyword evidence="7" id="KW-0408">Iron</keyword>
<dbReference type="Gene3D" id="2.40.170.20">
    <property type="entry name" value="TonB-dependent receptor, beta-barrel domain"/>
    <property type="match status" value="1"/>
</dbReference>
<evidence type="ECO:0000256" key="13">
    <source>
        <dbReference type="RuleBase" id="RU003357"/>
    </source>
</evidence>
<keyword evidence="5 12" id="KW-0812">Transmembrane</keyword>
<feature type="chain" id="PRO_5022812524" evidence="14">
    <location>
        <begin position="19"/>
        <end position="791"/>
    </location>
</feature>
<evidence type="ECO:0000256" key="9">
    <source>
        <dbReference type="ARBA" id="ARBA00023077"/>
    </source>
</evidence>
<proteinExistence type="inferred from homology"/>
<comment type="subcellular location">
    <subcellularLocation>
        <location evidence="1 12">Cell outer membrane</location>
        <topology evidence="1 12">Multi-pass membrane protein</topology>
    </subcellularLocation>
</comment>
<feature type="domain" description="TonB-dependent receptor-like beta-barrel" evidence="15">
    <location>
        <begin position="305"/>
        <end position="749"/>
    </location>
</feature>
<keyword evidence="18" id="KW-1185">Reference proteome</keyword>
<dbReference type="RefSeq" id="WP_146304173.1">
    <property type="nucleotide sequence ID" value="NZ_VOHS01000004.1"/>
</dbReference>
<evidence type="ECO:0000313" key="18">
    <source>
        <dbReference type="Proteomes" id="UP000318815"/>
    </source>
</evidence>
<evidence type="ECO:0000256" key="10">
    <source>
        <dbReference type="ARBA" id="ARBA00023136"/>
    </source>
</evidence>
<feature type="signal peptide" evidence="14">
    <location>
        <begin position="1"/>
        <end position="18"/>
    </location>
</feature>
<dbReference type="GO" id="GO:0009279">
    <property type="term" value="C:cell outer membrane"/>
    <property type="evidence" value="ECO:0007669"/>
    <property type="project" value="UniProtKB-SubCell"/>
</dbReference>
<evidence type="ECO:0000256" key="3">
    <source>
        <dbReference type="ARBA" id="ARBA00022452"/>
    </source>
</evidence>
<keyword evidence="17" id="KW-0675">Receptor</keyword>
<dbReference type="Gene3D" id="2.170.130.10">
    <property type="entry name" value="TonB-dependent receptor, plug domain"/>
    <property type="match status" value="1"/>
</dbReference>
<evidence type="ECO:0000256" key="7">
    <source>
        <dbReference type="ARBA" id="ARBA00023004"/>
    </source>
</evidence>
<reference evidence="17 18" key="1">
    <citation type="submission" date="2019-08" db="EMBL/GenBank/DDBJ databases">
        <title>Whole genome sequencing of chitin degrading bacteria Chitinophaga pinensis YS16.</title>
        <authorList>
            <person name="Singh R.P."/>
            <person name="Manchanda G."/>
            <person name="Maurya I.K."/>
            <person name="Joshi N.K."/>
            <person name="Srivastava A.K."/>
        </authorList>
    </citation>
    <scope>NUCLEOTIDE SEQUENCE [LARGE SCALE GENOMIC DNA]</scope>
    <source>
        <strain evidence="17 18">YS-16</strain>
    </source>
</reference>
<comment type="similarity">
    <text evidence="12 13">Belongs to the TonB-dependent receptor family.</text>
</comment>
<evidence type="ECO:0000256" key="4">
    <source>
        <dbReference type="ARBA" id="ARBA00022496"/>
    </source>
</evidence>
<evidence type="ECO:0000256" key="11">
    <source>
        <dbReference type="ARBA" id="ARBA00023237"/>
    </source>
</evidence>
<keyword evidence="6 14" id="KW-0732">Signal</keyword>
<evidence type="ECO:0000256" key="8">
    <source>
        <dbReference type="ARBA" id="ARBA00023065"/>
    </source>
</evidence>
<keyword evidence="9 13" id="KW-0798">TonB box</keyword>
<dbReference type="PANTHER" id="PTHR32552">
    <property type="entry name" value="FERRICHROME IRON RECEPTOR-RELATED"/>
    <property type="match status" value="1"/>
</dbReference>
<dbReference type="SUPFAM" id="SSF49464">
    <property type="entry name" value="Carboxypeptidase regulatory domain-like"/>
    <property type="match status" value="1"/>
</dbReference>
<evidence type="ECO:0000256" key="12">
    <source>
        <dbReference type="PROSITE-ProRule" id="PRU01360"/>
    </source>
</evidence>
<dbReference type="PANTHER" id="PTHR32552:SF68">
    <property type="entry name" value="FERRICHROME OUTER MEMBRANE TRANSPORTER_PHAGE RECEPTOR"/>
    <property type="match status" value="1"/>
</dbReference>
<dbReference type="InterPro" id="IPR037066">
    <property type="entry name" value="Plug_dom_sf"/>
</dbReference>
<name>A0A5C6LVZ4_9BACT</name>
<feature type="domain" description="TonB-dependent receptor plug" evidence="16">
    <location>
        <begin position="117"/>
        <end position="223"/>
    </location>
</feature>
<evidence type="ECO:0000259" key="15">
    <source>
        <dbReference type="Pfam" id="PF00593"/>
    </source>
</evidence>
<dbReference type="InterPro" id="IPR036942">
    <property type="entry name" value="Beta-barrel_TonB_sf"/>
</dbReference>
<organism evidence="17 18">
    <name type="scientific">Chitinophaga pinensis</name>
    <dbReference type="NCBI Taxonomy" id="79329"/>
    <lineage>
        <taxon>Bacteria</taxon>
        <taxon>Pseudomonadati</taxon>
        <taxon>Bacteroidota</taxon>
        <taxon>Chitinophagia</taxon>
        <taxon>Chitinophagales</taxon>
        <taxon>Chitinophagaceae</taxon>
        <taxon>Chitinophaga</taxon>
    </lineage>
</organism>
<dbReference type="Pfam" id="PF07715">
    <property type="entry name" value="Plug"/>
    <property type="match status" value="1"/>
</dbReference>
<evidence type="ECO:0000256" key="1">
    <source>
        <dbReference type="ARBA" id="ARBA00004571"/>
    </source>
</evidence>
<dbReference type="GO" id="GO:0015344">
    <property type="term" value="F:siderophore uptake transmembrane transporter activity"/>
    <property type="evidence" value="ECO:0007669"/>
    <property type="project" value="TreeGrafter"/>
</dbReference>
<comment type="caution">
    <text evidence="17">The sequence shown here is derived from an EMBL/GenBank/DDBJ whole genome shotgun (WGS) entry which is preliminary data.</text>
</comment>
<protein>
    <submittedName>
        <fullName evidence="17">TonB-dependent receptor</fullName>
    </submittedName>
</protein>
<dbReference type="InterPro" id="IPR012910">
    <property type="entry name" value="Plug_dom"/>
</dbReference>
<evidence type="ECO:0000256" key="2">
    <source>
        <dbReference type="ARBA" id="ARBA00022448"/>
    </source>
</evidence>
<keyword evidence="8" id="KW-0406">Ion transport</keyword>
<accession>A0A5C6LVZ4</accession>
<keyword evidence="2 12" id="KW-0813">Transport</keyword>
<evidence type="ECO:0000256" key="5">
    <source>
        <dbReference type="ARBA" id="ARBA00022692"/>
    </source>
</evidence>
<dbReference type="SUPFAM" id="SSF56935">
    <property type="entry name" value="Porins"/>
    <property type="match status" value="1"/>
</dbReference>
<keyword evidence="3 12" id="KW-1134">Transmembrane beta strand</keyword>
<dbReference type="Proteomes" id="UP000318815">
    <property type="component" value="Unassembled WGS sequence"/>
</dbReference>
<dbReference type="EMBL" id="VOHS01000004">
    <property type="protein sequence ID" value="TWW01441.1"/>
    <property type="molecule type" value="Genomic_DNA"/>
</dbReference>
<gene>
    <name evidence="17" type="ORF">FEF09_05445</name>
</gene>
<evidence type="ECO:0000313" key="17">
    <source>
        <dbReference type="EMBL" id="TWW01441.1"/>
    </source>
</evidence>
<evidence type="ECO:0000256" key="6">
    <source>
        <dbReference type="ARBA" id="ARBA00022729"/>
    </source>
</evidence>
<dbReference type="Pfam" id="PF00593">
    <property type="entry name" value="TonB_dep_Rec_b-barrel"/>
    <property type="match status" value="1"/>
</dbReference>
<dbReference type="InterPro" id="IPR000531">
    <property type="entry name" value="Beta-barrel_TonB"/>
</dbReference>
<keyword evidence="10 12" id="KW-0472">Membrane</keyword>